<organism evidence="1 2">
    <name type="scientific">Cinchona calisaya</name>
    <dbReference type="NCBI Taxonomy" id="153742"/>
    <lineage>
        <taxon>Eukaryota</taxon>
        <taxon>Viridiplantae</taxon>
        <taxon>Streptophyta</taxon>
        <taxon>Embryophyta</taxon>
        <taxon>Tracheophyta</taxon>
        <taxon>Spermatophyta</taxon>
        <taxon>Magnoliopsida</taxon>
        <taxon>eudicotyledons</taxon>
        <taxon>Gunneridae</taxon>
        <taxon>Pentapetalae</taxon>
        <taxon>asterids</taxon>
        <taxon>lamiids</taxon>
        <taxon>Gentianales</taxon>
        <taxon>Rubiaceae</taxon>
        <taxon>Cinchonoideae</taxon>
        <taxon>Cinchoneae</taxon>
        <taxon>Cinchona</taxon>
    </lineage>
</organism>
<evidence type="ECO:0000313" key="2">
    <source>
        <dbReference type="Proteomes" id="UP001630127"/>
    </source>
</evidence>
<dbReference type="AlphaFoldDB" id="A0ABD3A322"/>
<comment type="caution">
    <text evidence="1">The sequence shown here is derived from an EMBL/GenBank/DDBJ whole genome shotgun (WGS) entry which is preliminary data.</text>
</comment>
<dbReference type="EMBL" id="JBJUIK010000006">
    <property type="protein sequence ID" value="KAL3526122.1"/>
    <property type="molecule type" value="Genomic_DNA"/>
</dbReference>
<evidence type="ECO:0008006" key="3">
    <source>
        <dbReference type="Google" id="ProtNLM"/>
    </source>
</evidence>
<keyword evidence="2" id="KW-1185">Reference proteome</keyword>
<name>A0ABD3A322_9GENT</name>
<proteinExistence type="predicted"/>
<gene>
    <name evidence="1" type="ORF">ACH5RR_014494</name>
</gene>
<reference evidence="1 2" key="1">
    <citation type="submission" date="2024-11" db="EMBL/GenBank/DDBJ databases">
        <title>A near-complete genome assembly of Cinchona calisaya.</title>
        <authorList>
            <person name="Lian D.C."/>
            <person name="Zhao X.W."/>
            <person name="Wei L."/>
        </authorList>
    </citation>
    <scope>NUCLEOTIDE SEQUENCE [LARGE SCALE GENOMIC DNA]</scope>
    <source>
        <tissue evidence="1">Nenye</tissue>
    </source>
</reference>
<accession>A0ABD3A322</accession>
<sequence>MHACTTNLSHSGDVEAQPQHQKDQNCLWDLISCSECRVTIAHFIELAVLYVYPRIPSFLANGDVQRIYHTQWMLKLSPNTRKAKIACGICYHFQNTPSLSNAPSLSVHFLELAVQYGYLRIPKLPDQWIPAAILQKIQQLCSTYLRGNYSWKDEIKWLCEYWSASTFEGQIKRFPLMQQCMRYGRPENRFAPEKVSPAAAIYLKVVPDVIAEVSLVVEPASFDVNRIFTVLLKKKFQTVVIGVSDSAQQQVERQPVSGEMVNSNELVDDNKGMEHMVVSEKTTVSKDVAMHSEDVNIKEKKTEGSESGFGGKASTKTSQIRILQRNSPVAVCNAYGPLERVETELVPDENLLSSFKCVKGDPVANIIHHEAWKWPMGRRFNAEDKLKRLALAAMVYEIWKARNASILRNKTTNAVGIVAAIIEVVGKVVAAWGKIQRNRRNLELTVEWSLPNSIFV</sequence>
<dbReference type="Proteomes" id="UP001630127">
    <property type="component" value="Unassembled WGS sequence"/>
</dbReference>
<protein>
    <recommendedName>
        <fullName evidence="3">Aminotransferase-like plant mobile domain-containing protein</fullName>
    </recommendedName>
</protein>
<evidence type="ECO:0000313" key="1">
    <source>
        <dbReference type="EMBL" id="KAL3526122.1"/>
    </source>
</evidence>